<gene>
    <name evidence="4" type="ORF">BBAD15_g12301</name>
</gene>
<dbReference type="Proteomes" id="UP000030106">
    <property type="component" value="Unassembled WGS sequence"/>
</dbReference>
<proteinExistence type="predicted"/>
<feature type="region of interest" description="Disordered" evidence="1">
    <location>
        <begin position="82"/>
        <end position="103"/>
    </location>
</feature>
<evidence type="ECO:0000256" key="1">
    <source>
        <dbReference type="SAM" id="MobiDB-lite"/>
    </source>
</evidence>
<dbReference type="PANTHER" id="PTHR33481">
    <property type="entry name" value="REVERSE TRANSCRIPTASE"/>
    <property type="match status" value="1"/>
</dbReference>
<dbReference type="Pfam" id="PF00078">
    <property type="entry name" value="RVT_1"/>
    <property type="match status" value="1"/>
</dbReference>
<dbReference type="SUPFAM" id="SSF53098">
    <property type="entry name" value="Ribonuclease H-like"/>
    <property type="match status" value="1"/>
</dbReference>
<dbReference type="STRING" id="1245745.A0A0A2V807"/>
<dbReference type="PROSITE" id="PS50879">
    <property type="entry name" value="RNASE_H_1"/>
    <property type="match status" value="1"/>
</dbReference>
<dbReference type="eggNOG" id="KOG1075">
    <property type="taxonomic scope" value="Eukaryota"/>
</dbReference>
<dbReference type="Gene3D" id="3.30.420.10">
    <property type="entry name" value="Ribonuclease H-like superfamily/Ribonuclease H"/>
    <property type="match status" value="1"/>
</dbReference>
<name>A0A0A2V807_BEABA</name>
<dbReference type="EMBL" id="ANFO01001508">
    <property type="protein sequence ID" value="KGQ02487.1"/>
    <property type="molecule type" value="Genomic_DNA"/>
</dbReference>
<evidence type="ECO:0000259" key="3">
    <source>
        <dbReference type="PROSITE" id="PS50879"/>
    </source>
</evidence>
<dbReference type="PANTHER" id="PTHR33481:SF1">
    <property type="entry name" value="ENDONUCLEASE_EXONUCLEASE_PHOSPHATASE DOMAIN-CONTAINING PROTEIN-RELATED"/>
    <property type="match status" value="1"/>
</dbReference>
<dbReference type="HOGENOM" id="CLU_043286_0_0_1"/>
<dbReference type="InterPro" id="IPR002156">
    <property type="entry name" value="RNaseH_domain"/>
</dbReference>
<comment type="caution">
    <text evidence="4">The sequence shown here is derived from an EMBL/GenBank/DDBJ whole genome shotgun (WGS) entry which is preliminary data.</text>
</comment>
<evidence type="ECO:0000313" key="5">
    <source>
        <dbReference type="Proteomes" id="UP000030106"/>
    </source>
</evidence>
<feature type="domain" description="RNase H type-1" evidence="3">
    <location>
        <begin position="349"/>
        <end position="490"/>
    </location>
</feature>
<dbReference type="GO" id="GO:0003676">
    <property type="term" value="F:nucleic acid binding"/>
    <property type="evidence" value="ECO:0007669"/>
    <property type="project" value="InterPro"/>
</dbReference>
<feature type="domain" description="Reverse transcriptase" evidence="2">
    <location>
        <begin position="1"/>
        <end position="193"/>
    </location>
</feature>
<keyword evidence="4" id="KW-0695">RNA-directed DNA polymerase</keyword>
<dbReference type="AlphaFoldDB" id="A0A0A2V807"/>
<accession>A0A0A2V807</accession>
<protein>
    <submittedName>
        <fullName evidence="4">RNA-directed DNA polymerase from mobile element jockey</fullName>
    </submittedName>
</protein>
<dbReference type="GO" id="GO:0003964">
    <property type="term" value="F:RNA-directed DNA polymerase activity"/>
    <property type="evidence" value="ECO:0007669"/>
    <property type="project" value="UniProtKB-KW"/>
</dbReference>
<dbReference type="InterPro" id="IPR036397">
    <property type="entry name" value="RNaseH_sf"/>
</dbReference>
<keyword evidence="4" id="KW-0808">Transferase</keyword>
<evidence type="ECO:0000313" key="4">
    <source>
        <dbReference type="EMBL" id="KGQ02487.1"/>
    </source>
</evidence>
<evidence type="ECO:0000259" key="2">
    <source>
        <dbReference type="PROSITE" id="PS50878"/>
    </source>
</evidence>
<dbReference type="InterPro" id="IPR012337">
    <property type="entry name" value="RNaseH-like_sf"/>
</dbReference>
<dbReference type="InterPro" id="IPR000477">
    <property type="entry name" value="RT_dom"/>
</dbReference>
<keyword evidence="4" id="KW-0548">Nucleotidyltransferase</keyword>
<reference evidence="4 5" key="1">
    <citation type="submission" date="2012-10" db="EMBL/GenBank/DDBJ databases">
        <title>Genome sequencing and analysis of entomopathogenic fungi Beauveria bassiana D1-5.</title>
        <authorList>
            <person name="Li Q."/>
            <person name="Wang L."/>
            <person name="Zhang Z."/>
            <person name="Wang Q."/>
            <person name="Ren J."/>
            <person name="Wang M."/>
            <person name="Xu W."/>
            <person name="Wang J."/>
            <person name="Lu Y."/>
            <person name="Du Q."/>
            <person name="Sun Z."/>
        </authorList>
    </citation>
    <scope>NUCLEOTIDE SEQUENCE [LARGE SCALE GENOMIC DNA]</scope>
    <source>
        <strain evidence="4 5">D1-5</strain>
    </source>
</reference>
<dbReference type="CDD" id="cd09276">
    <property type="entry name" value="Rnase_HI_RT_non_LTR"/>
    <property type="match status" value="1"/>
</dbReference>
<organism evidence="4 5">
    <name type="scientific">Beauveria bassiana D1-5</name>
    <dbReference type="NCBI Taxonomy" id="1245745"/>
    <lineage>
        <taxon>Eukaryota</taxon>
        <taxon>Fungi</taxon>
        <taxon>Dikarya</taxon>
        <taxon>Ascomycota</taxon>
        <taxon>Pezizomycotina</taxon>
        <taxon>Sordariomycetes</taxon>
        <taxon>Hypocreomycetidae</taxon>
        <taxon>Hypocreales</taxon>
        <taxon>Cordycipitaceae</taxon>
        <taxon>Beauveria</taxon>
    </lineage>
</organism>
<sequence>MVSAYDNVSHERLLHNLRKRRIDPKIVRWVASFLSDRSTILKLQEYTAPSVPIKTGIPQGSRMSPYLYLFYNADLVQDCQTESTEAPSTAKRKNGPQNTAPNFSPAKYELVHFTRDPKANCTHALRLPHTAVKASPSCKYLGVQMDTKLRWDYHREKLEAGATSRLSALSALASSSWGTGLMNLRQVYRAVIVPQMLYGCSAWFIPGSGYRHRGSSMINAIKSIQRRAGQIITGAFRTTAGGAVDVEAHLLPVLQKLEQTAVETTMRIRATPLFSDMAVIEGNQMRGYQLRDAASPLDRFSTILEDKYGVQLSQLEKRQPHVVPPWWTPPAIRVAKTAAEAIKEHDAMEEGTIRICTDGSGINGHVGAAAVAPDLQSNGFSTKRTQYMGTSDISTVYAAELRGLVLALQIALDIQQAGATPGRCAIFTDNQAALQAIQNPKIPSGQYILIEVIQALDELRTRKWNIQFRWIPSHVGVQASCLQLAFVALRHY</sequence>
<dbReference type="GO" id="GO:0004523">
    <property type="term" value="F:RNA-DNA hybrid ribonuclease activity"/>
    <property type="evidence" value="ECO:0007669"/>
    <property type="project" value="InterPro"/>
</dbReference>
<dbReference type="PROSITE" id="PS50878">
    <property type="entry name" value="RT_POL"/>
    <property type="match status" value="1"/>
</dbReference>